<dbReference type="GO" id="GO:0016787">
    <property type="term" value="F:hydrolase activity"/>
    <property type="evidence" value="ECO:0007669"/>
    <property type="project" value="UniProtKB-KW"/>
</dbReference>
<dbReference type="EC" id="3.1.7.11" evidence="7"/>
<dbReference type="CDD" id="cd00684">
    <property type="entry name" value="Terpene_cyclase_plant_C1"/>
    <property type="match status" value="1"/>
</dbReference>
<evidence type="ECO:0000259" key="5">
    <source>
        <dbReference type="Pfam" id="PF01397"/>
    </source>
</evidence>
<dbReference type="EMBL" id="MK457357">
    <property type="protein sequence ID" value="QHZ00921.1"/>
    <property type="molecule type" value="mRNA"/>
</dbReference>
<dbReference type="Pfam" id="PF01397">
    <property type="entry name" value="Terpene_synth"/>
    <property type="match status" value="1"/>
</dbReference>
<dbReference type="PANTHER" id="PTHR31739:SF25">
    <property type="entry name" value="(E,E)-GERANYLLINALOOL SYNTHASE"/>
    <property type="match status" value="1"/>
</dbReference>
<dbReference type="InterPro" id="IPR050148">
    <property type="entry name" value="Terpene_synthase-like"/>
</dbReference>
<feature type="domain" description="Terpene synthase metal-binding" evidence="6">
    <location>
        <begin position="312"/>
        <end position="549"/>
    </location>
</feature>
<dbReference type="SFLD" id="SFLDG01019">
    <property type="entry name" value="Terpene_Cyclase_Like_1_C_Termi"/>
    <property type="match status" value="1"/>
</dbReference>
<dbReference type="Gene3D" id="1.50.10.130">
    <property type="entry name" value="Terpene synthase, N-terminal domain"/>
    <property type="match status" value="1"/>
</dbReference>
<accession>A0A6C0QEC7</accession>
<dbReference type="InterPro" id="IPR008949">
    <property type="entry name" value="Isoprenoid_synthase_dom_sf"/>
</dbReference>
<comment type="cofactor">
    <cofactor evidence="1">
        <name>Mg(2+)</name>
        <dbReference type="ChEBI" id="CHEBI:18420"/>
    </cofactor>
</comment>
<reference evidence="7" key="1">
    <citation type="submission" date="2019-01" db="EMBL/GenBank/DDBJ databases">
        <authorList>
            <person name="Ma L.-T."/>
            <person name="Chu F.-H."/>
        </authorList>
    </citation>
    <scope>NUCLEOTIDE SEQUENCE</scope>
</reference>
<dbReference type="Pfam" id="PF03936">
    <property type="entry name" value="Terpene_synth_C"/>
    <property type="match status" value="1"/>
</dbReference>
<dbReference type="GO" id="GO:0000287">
    <property type="term" value="F:magnesium ion binding"/>
    <property type="evidence" value="ECO:0007669"/>
    <property type="project" value="InterPro"/>
</dbReference>
<evidence type="ECO:0000313" key="7">
    <source>
        <dbReference type="EMBL" id="QHZ00921.1"/>
    </source>
</evidence>
<keyword evidence="3" id="KW-0460">Magnesium</keyword>
<name>A0A6C0QEC7_TAICR</name>
<dbReference type="AlphaFoldDB" id="A0A6C0QEC7"/>
<evidence type="ECO:0000256" key="3">
    <source>
        <dbReference type="ARBA" id="ARBA00022842"/>
    </source>
</evidence>
<dbReference type="GO" id="GO:0016102">
    <property type="term" value="P:diterpenoid biosynthetic process"/>
    <property type="evidence" value="ECO:0007669"/>
    <property type="project" value="InterPro"/>
</dbReference>
<dbReference type="InterPro" id="IPR001906">
    <property type="entry name" value="Terpene_synth_N"/>
</dbReference>
<dbReference type="GO" id="GO:0010333">
    <property type="term" value="F:terpene synthase activity"/>
    <property type="evidence" value="ECO:0007669"/>
    <property type="project" value="InterPro"/>
</dbReference>
<keyword evidence="2" id="KW-0479">Metal-binding</keyword>
<dbReference type="InterPro" id="IPR008930">
    <property type="entry name" value="Terpenoid_cyclase/PrenylTrfase"/>
</dbReference>
<sequence length="607" mass="70014">MALISSFPSDLSLCFKSQPTLSHTAQFCSKTLPLMHRKNFNAIINQPSAKVEIPFLGTGKNDPKLWEDDFLQPIPKHPYEHPSYAERCGRLISEIKNMFTATAAAGSLDNNVFQLLAMVDNIERLGIGRHFRKEIKEALDFVYRHWGERQRDLNITALGFRILRLHRYPVSSGMFGHFQRANGQFLCFTVQAEEEKVKGILNLFRASLIAFPGEKILDEAKDFCATYLSQTLQKTDISSHLLREISFNLEYGSYANLPRLEARKYIEIYEENSSWARMGGHDKILSLAQMDFKMIQSMHQQELQTYSRWWRDSGLSQLKFARRRHIEYFFLACAICEDEKYSAFRSSIAKLSAIATYIADTYHIYGTLDELKCFTNAIKKWDVASTEQLPKYMKVIYTALYETINEIDQNVQKIQGQDTVSISKNIWKSYIDAMMQEVEWHASGNISTLAEHLENGKFESGTHAIILQSLLLVDGILLENIIQKLDYPSRLDDLLCLCLKLIGDVKSFKGEVDRGEAISSTSCYMRDNPRTTKKDALDYVRNLLDERIKELNWEFLKSNKVPTCSKDFTYDITRGFLHFHQDRDSFSISSKDIQNHVTQIIIDTIKM</sequence>
<dbReference type="InterPro" id="IPR005630">
    <property type="entry name" value="Terpene_synthase_metal-bd"/>
</dbReference>
<dbReference type="SUPFAM" id="SSF48239">
    <property type="entry name" value="Terpenoid cyclases/Protein prenyltransferases"/>
    <property type="match status" value="1"/>
</dbReference>
<evidence type="ECO:0000259" key="6">
    <source>
        <dbReference type="Pfam" id="PF03936"/>
    </source>
</evidence>
<gene>
    <name evidence="7" type="primary">TPS14</name>
</gene>
<dbReference type="SUPFAM" id="SSF48576">
    <property type="entry name" value="Terpenoid synthases"/>
    <property type="match status" value="1"/>
</dbReference>
<dbReference type="SFLD" id="SFLDS00005">
    <property type="entry name" value="Isoprenoid_Synthase_Type_I"/>
    <property type="match status" value="1"/>
</dbReference>
<dbReference type="InterPro" id="IPR036965">
    <property type="entry name" value="Terpene_synth_N_sf"/>
</dbReference>
<proteinExistence type="evidence at transcript level"/>
<protein>
    <submittedName>
        <fullName evidence="7">Terpene synthase 14</fullName>
        <ecNumber evidence="7">3.1.7.11</ecNumber>
    </submittedName>
</protein>
<dbReference type="InterPro" id="IPR044814">
    <property type="entry name" value="Terpene_cyclase_plant_C1"/>
</dbReference>
<evidence type="ECO:0000256" key="4">
    <source>
        <dbReference type="ARBA" id="ARBA00023239"/>
    </source>
</evidence>
<evidence type="ECO:0000256" key="1">
    <source>
        <dbReference type="ARBA" id="ARBA00001946"/>
    </source>
</evidence>
<dbReference type="InterPro" id="IPR034741">
    <property type="entry name" value="Terpene_cyclase-like_1_C"/>
</dbReference>
<organism evidence="7">
    <name type="scientific">Taiwania cryptomerioides</name>
    <name type="common">Coffin tree</name>
    <dbReference type="NCBI Taxonomy" id="50187"/>
    <lineage>
        <taxon>Eukaryota</taxon>
        <taxon>Viridiplantae</taxon>
        <taxon>Streptophyta</taxon>
        <taxon>Embryophyta</taxon>
        <taxon>Tracheophyta</taxon>
        <taxon>Spermatophyta</taxon>
        <taxon>Pinopsida</taxon>
        <taxon>Pinidae</taxon>
        <taxon>Conifers II</taxon>
        <taxon>Cupressales</taxon>
        <taxon>Cupressaceae</taxon>
        <taxon>Taiwania</taxon>
    </lineage>
</organism>
<dbReference type="Gene3D" id="1.10.600.10">
    <property type="entry name" value="Farnesyl Diphosphate Synthase"/>
    <property type="match status" value="1"/>
</dbReference>
<feature type="domain" description="Terpene synthase N-terminal" evidence="5">
    <location>
        <begin position="66"/>
        <end position="249"/>
    </location>
</feature>
<keyword evidence="7" id="KW-0378">Hydrolase</keyword>
<keyword evidence="4" id="KW-0456">Lyase</keyword>
<evidence type="ECO:0000256" key="2">
    <source>
        <dbReference type="ARBA" id="ARBA00022723"/>
    </source>
</evidence>
<dbReference type="PANTHER" id="PTHR31739">
    <property type="entry name" value="ENT-COPALYL DIPHOSPHATE SYNTHASE, CHLOROPLASTIC"/>
    <property type="match status" value="1"/>
</dbReference>